<dbReference type="Gene3D" id="3.40.30.10">
    <property type="entry name" value="Glutaredoxin"/>
    <property type="match status" value="2"/>
</dbReference>
<name>A0ABQ5YSJ8_9BURK</name>
<dbReference type="SFLD" id="SFLDG01202">
    <property type="entry name" value="SUF2.2"/>
    <property type="match status" value="1"/>
</dbReference>
<comment type="caution">
    <text evidence="2">The sequence shown here is derived from an EMBL/GenBank/DDBJ whole genome shotgun (WGS) entry which is preliminary data.</text>
</comment>
<evidence type="ECO:0000313" key="3">
    <source>
        <dbReference type="Proteomes" id="UP001156664"/>
    </source>
</evidence>
<dbReference type="InterPro" id="IPR036249">
    <property type="entry name" value="Thioredoxin-like_sf"/>
</dbReference>
<protein>
    <submittedName>
        <fullName evidence="2">Glutathione S-transferase</fullName>
    </submittedName>
</protein>
<feature type="domain" description="GST N-terminal" evidence="1">
    <location>
        <begin position="157"/>
        <end position="258"/>
    </location>
</feature>
<dbReference type="Proteomes" id="UP001156664">
    <property type="component" value="Unassembled WGS sequence"/>
</dbReference>
<accession>A0ABQ5YSJ8</accession>
<gene>
    <name evidence="2" type="ORF">GCM10007875_27090</name>
</gene>
<reference evidence="3" key="1">
    <citation type="journal article" date="2019" name="Int. J. Syst. Evol. Microbiol.">
        <title>The Global Catalogue of Microorganisms (GCM) 10K type strain sequencing project: providing services to taxonomists for standard genome sequencing and annotation.</title>
        <authorList>
            <consortium name="The Broad Institute Genomics Platform"/>
            <consortium name="The Broad Institute Genome Sequencing Center for Infectious Disease"/>
            <person name="Wu L."/>
            <person name="Ma J."/>
        </authorList>
    </citation>
    <scope>NUCLEOTIDE SEQUENCE [LARGE SCALE GENOMIC DNA]</scope>
    <source>
        <strain evidence="3">NBRC 105857</strain>
    </source>
</reference>
<dbReference type="SFLD" id="SFLDG01181">
    <property type="entry name" value="SUF2"/>
    <property type="match status" value="1"/>
</dbReference>
<proteinExistence type="predicted"/>
<dbReference type="RefSeq" id="WP_284282455.1">
    <property type="nucleotide sequence ID" value="NZ_BSOJ01000032.1"/>
</dbReference>
<evidence type="ECO:0000313" key="2">
    <source>
        <dbReference type="EMBL" id="GLR27618.1"/>
    </source>
</evidence>
<dbReference type="PANTHER" id="PTHR45288">
    <property type="entry name" value="THIOREDOXIN FAMILY PROTEIN"/>
    <property type="match status" value="1"/>
</dbReference>
<organism evidence="2 3">
    <name type="scientific">Limnobacter litoralis</name>
    <dbReference type="NCBI Taxonomy" id="481366"/>
    <lineage>
        <taxon>Bacteria</taxon>
        <taxon>Pseudomonadati</taxon>
        <taxon>Pseudomonadota</taxon>
        <taxon>Betaproteobacteria</taxon>
        <taxon>Burkholderiales</taxon>
        <taxon>Burkholderiaceae</taxon>
        <taxon>Limnobacter</taxon>
    </lineage>
</organism>
<keyword evidence="3" id="KW-1185">Reference proteome</keyword>
<sequence>MSTQVDAVVNLFAGTMRGWRGTTVRGRARKTPEKLLKLYDIEASPFCRLVREALSEMDLDVLILPCPAGGTRFRPQAKALLKNTTFPMLVDENTGEMMNESAHIIDYLARTYEGGVQAQKGPFRGLAVGTSVLSTLFGLRSHGLSGLKARPSREPAQPLELFSFESSPFSKPVRARLCELELPYVLRNTAKGAMSDMGPPSFRDKLFKGPKGTTRNRAFLFEKTGKVQVPYLIDPNTGVEMYESQAILNYLDQTYAVR</sequence>
<dbReference type="InterPro" id="IPR040079">
    <property type="entry name" value="Glutathione_S-Trfase"/>
</dbReference>
<dbReference type="InterPro" id="IPR004045">
    <property type="entry name" value="Glutathione_S-Trfase_N"/>
</dbReference>
<feature type="domain" description="GST N-terminal" evidence="1">
    <location>
        <begin position="34"/>
        <end position="116"/>
    </location>
</feature>
<dbReference type="SFLD" id="SFLDS00019">
    <property type="entry name" value="Glutathione_Transferase_(cytos"/>
    <property type="match status" value="1"/>
</dbReference>
<dbReference type="Pfam" id="PF13417">
    <property type="entry name" value="GST_N_3"/>
    <property type="match status" value="2"/>
</dbReference>
<dbReference type="PROSITE" id="PS50404">
    <property type="entry name" value="GST_NTER"/>
    <property type="match status" value="2"/>
</dbReference>
<dbReference type="PANTHER" id="PTHR45288:SF2">
    <property type="entry name" value="THIOREDOXIN FAMILY PROTEIN"/>
    <property type="match status" value="1"/>
</dbReference>
<evidence type="ECO:0000259" key="1">
    <source>
        <dbReference type="PROSITE" id="PS50404"/>
    </source>
</evidence>
<dbReference type="SUPFAM" id="SSF52833">
    <property type="entry name" value="Thioredoxin-like"/>
    <property type="match status" value="2"/>
</dbReference>
<dbReference type="EMBL" id="BSOJ01000032">
    <property type="protein sequence ID" value="GLR27618.1"/>
    <property type="molecule type" value="Genomic_DNA"/>
</dbReference>